<reference evidence="2 3" key="1">
    <citation type="submission" date="2024-02" db="EMBL/GenBank/DDBJ databases">
        <title>High-quality chromosome-scale genome assembly of Pensacola bahiagrass (Paspalum notatum Flugge var. saurae).</title>
        <authorList>
            <person name="Vega J.M."/>
            <person name="Podio M."/>
            <person name="Orjuela J."/>
            <person name="Siena L.A."/>
            <person name="Pessino S.C."/>
            <person name="Combes M.C."/>
            <person name="Mariac C."/>
            <person name="Albertini E."/>
            <person name="Pupilli F."/>
            <person name="Ortiz J.P.A."/>
            <person name="Leblanc O."/>
        </authorList>
    </citation>
    <scope>NUCLEOTIDE SEQUENCE [LARGE SCALE GENOMIC DNA]</scope>
    <source>
        <strain evidence="2">R1</strain>
        <tissue evidence="2">Leaf</tissue>
    </source>
</reference>
<evidence type="ECO:0000313" key="3">
    <source>
        <dbReference type="Proteomes" id="UP001341281"/>
    </source>
</evidence>
<name>A0AAQ3T3M1_PASNO</name>
<dbReference type="Proteomes" id="UP001341281">
    <property type="component" value="Chromosome 03"/>
</dbReference>
<gene>
    <name evidence="2" type="ORF">U9M48_014138</name>
</gene>
<dbReference type="EMBL" id="CP144747">
    <property type="protein sequence ID" value="WVZ64644.1"/>
    <property type="molecule type" value="Genomic_DNA"/>
</dbReference>
<keyword evidence="3" id="KW-1185">Reference proteome</keyword>
<proteinExistence type="predicted"/>
<evidence type="ECO:0000256" key="1">
    <source>
        <dbReference type="SAM" id="MobiDB-lite"/>
    </source>
</evidence>
<feature type="region of interest" description="Disordered" evidence="1">
    <location>
        <begin position="17"/>
        <end position="38"/>
    </location>
</feature>
<sequence>MQRKTETEVVIPRAAFSPILGSDGGDDAGPPDELHGATKLKDHESSWCSSMDAPVAAENPMATCSGSSAVRSTLALTLKTGVASPNLGLWSNLSSTFMTPSTTALIVPFRLKLANEMLATDAMELTSMPMWSCVRCGSQLSLNVSNSTATNL</sequence>
<dbReference type="AlphaFoldDB" id="A0AAQ3T3M1"/>
<evidence type="ECO:0000313" key="2">
    <source>
        <dbReference type="EMBL" id="WVZ64644.1"/>
    </source>
</evidence>
<accession>A0AAQ3T3M1</accession>
<organism evidence="2 3">
    <name type="scientific">Paspalum notatum var. saurae</name>
    <dbReference type="NCBI Taxonomy" id="547442"/>
    <lineage>
        <taxon>Eukaryota</taxon>
        <taxon>Viridiplantae</taxon>
        <taxon>Streptophyta</taxon>
        <taxon>Embryophyta</taxon>
        <taxon>Tracheophyta</taxon>
        <taxon>Spermatophyta</taxon>
        <taxon>Magnoliopsida</taxon>
        <taxon>Liliopsida</taxon>
        <taxon>Poales</taxon>
        <taxon>Poaceae</taxon>
        <taxon>PACMAD clade</taxon>
        <taxon>Panicoideae</taxon>
        <taxon>Andropogonodae</taxon>
        <taxon>Paspaleae</taxon>
        <taxon>Paspalinae</taxon>
        <taxon>Paspalum</taxon>
    </lineage>
</organism>
<protein>
    <submittedName>
        <fullName evidence="2">Uncharacterized protein</fullName>
    </submittedName>
</protein>